<dbReference type="STRING" id="767769.A0A1L9U5T3"/>
<keyword evidence="3" id="KW-1185">Reference proteome</keyword>
<dbReference type="Gene3D" id="1.20.1280.140">
    <property type="match status" value="1"/>
</dbReference>
<dbReference type="VEuPathDB" id="FungiDB:ASPBRDRAFT_48569"/>
<reference evidence="3" key="1">
    <citation type="journal article" date="2017" name="Genome Biol.">
        <title>Comparative genomics reveals high biological diversity and specific adaptations in the industrially and medically important fungal genus Aspergillus.</title>
        <authorList>
            <person name="de Vries R.P."/>
            <person name="Riley R."/>
            <person name="Wiebenga A."/>
            <person name="Aguilar-Osorio G."/>
            <person name="Amillis S."/>
            <person name="Uchima C.A."/>
            <person name="Anderluh G."/>
            <person name="Asadollahi M."/>
            <person name="Askin M."/>
            <person name="Barry K."/>
            <person name="Battaglia E."/>
            <person name="Bayram O."/>
            <person name="Benocci T."/>
            <person name="Braus-Stromeyer S.A."/>
            <person name="Caldana C."/>
            <person name="Canovas D."/>
            <person name="Cerqueira G.C."/>
            <person name="Chen F."/>
            <person name="Chen W."/>
            <person name="Choi C."/>
            <person name="Clum A."/>
            <person name="Dos Santos R.A."/>
            <person name="Damasio A.R."/>
            <person name="Diallinas G."/>
            <person name="Emri T."/>
            <person name="Fekete E."/>
            <person name="Flipphi M."/>
            <person name="Freyberg S."/>
            <person name="Gallo A."/>
            <person name="Gournas C."/>
            <person name="Habgood R."/>
            <person name="Hainaut M."/>
            <person name="Harispe M.L."/>
            <person name="Henrissat B."/>
            <person name="Hilden K.S."/>
            <person name="Hope R."/>
            <person name="Hossain A."/>
            <person name="Karabika E."/>
            <person name="Karaffa L."/>
            <person name="Karanyi Z."/>
            <person name="Krasevec N."/>
            <person name="Kuo A."/>
            <person name="Kusch H."/>
            <person name="LaButti K."/>
            <person name="Lagendijk E.L."/>
            <person name="Lapidus A."/>
            <person name="Levasseur A."/>
            <person name="Lindquist E."/>
            <person name="Lipzen A."/>
            <person name="Logrieco A.F."/>
            <person name="MacCabe A."/>
            <person name="Maekelae M.R."/>
            <person name="Malavazi I."/>
            <person name="Melin P."/>
            <person name="Meyer V."/>
            <person name="Mielnichuk N."/>
            <person name="Miskei M."/>
            <person name="Molnar A.P."/>
            <person name="Mule G."/>
            <person name="Ngan C.Y."/>
            <person name="Orejas M."/>
            <person name="Orosz E."/>
            <person name="Ouedraogo J.P."/>
            <person name="Overkamp K.M."/>
            <person name="Park H.-S."/>
            <person name="Perrone G."/>
            <person name="Piumi F."/>
            <person name="Punt P.J."/>
            <person name="Ram A.F."/>
            <person name="Ramon A."/>
            <person name="Rauscher S."/>
            <person name="Record E."/>
            <person name="Riano-Pachon D.M."/>
            <person name="Robert V."/>
            <person name="Roehrig J."/>
            <person name="Ruller R."/>
            <person name="Salamov A."/>
            <person name="Salih N.S."/>
            <person name="Samson R.A."/>
            <person name="Sandor E."/>
            <person name="Sanguinetti M."/>
            <person name="Schuetze T."/>
            <person name="Sepcic K."/>
            <person name="Shelest E."/>
            <person name="Sherlock G."/>
            <person name="Sophianopoulou V."/>
            <person name="Squina F.M."/>
            <person name="Sun H."/>
            <person name="Susca A."/>
            <person name="Todd R.B."/>
            <person name="Tsang A."/>
            <person name="Unkles S.E."/>
            <person name="van de Wiele N."/>
            <person name="van Rossen-Uffink D."/>
            <person name="Oliveira J.V."/>
            <person name="Vesth T.C."/>
            <person name="Visser J."/>
            <person name="Yu J.-H."/>
            <person name="Zhou M."/>
            <person name="Andersen M.R."/>
            <person name="Archer D.B."/>
            <person name="Baker S.E."/>
            <person name="Benoit I."/>
            <person name="Brakhage A.A."/>
            <person name="Braus G.H."/>
            <person name="Fischer R."/>
            <person name="Frisvad J.C."/>
            <person name="Goldman G.H."/>
            <person name="Houbraken J."/>
            <person name="Oakley B."/>
            <person name="Pocsi I."/>
            <person name="Scazzocchio C."/>
            <person name="Seiboth B."/>
            <person name="vanKuyk P.A."/>
            <person name="Wortman J."/>
            <person name="Dyer P.S."/>
            <person name="Grigoriev I.V."/>
        </authorList>
    </citation>
    <scope>NUCLEOTIDE SEQUENCE [LARGE SCALE GENOMIC DNA]</scope>
    <source>
        <strain evidence="3">CBS 101740 / IMI 381727 / IBT 21946</strain>
    </source>
</reference>
<organism evidence="2 3">
    <name type="scientific">Aspergillus brasiliensis (strain CBS 101740 / IMI 381727 / IBT 21946)</name>
    <dbReference type="NCBI Taxonomy" id="767769"/>
    <lineage>
        <taxon>Eukaryota</taxon>
        <taxon>Fungi</taxon>
        <taxon>Dikarya</taxon>
        <taxon>Ascomycota</taxon>
        <taxon>Pezizomycotina</taxon>
        <taxon>Eurotiomycetes</taxon>
        <taxon>Eurotiomycetidae</taxon>
        <taxon>Eurotiales</taxon>
        <taxon>Aspergillaceae</taxon>
        <taxon>Aspergillus</taxon>
        <taxon>Aspergillus subgen. Circumdati</taxon>
    </lineage>
</organism>
<gene>
    <name evidence="2" type="ORF">ASPBRDRAFT_48569</name>
</gene>
<dbReference type="InterPro" id="IPR021054">
    <property type="entry name" value="Cell_wall_mannoprotein_1"/>
</dbReference>
<dbReference type="OMA" id="VNQRIAP"/>
<sequence>MVLIAKLLLLALTAAATPILRRDAITVERDLNTRIAPQVSTLANDVEAFPESGLAGALAIHVDLQALIPTVDAVTADINNTGSLDEESGTTVLTTAQDVIGGLLRTLADLQNKAPSWPDMLGGQAVIRELESLNTAFDNLANSLITIETPPLNDQVTTLKNQIDSGFRTAIAAYSA</sequence>
<evidence type="ECO:0000313" key="2">
    <source>
        <dbReference type="EMBL" id="OJJ67034.1"/>
    </source>
</evidence>
<dbReference type="Proteomes" id="UP000184499">
    <property type="component" value="Unassembled WGS sequence"/>
</dbReference>
<dbReference type="OrthoDB" id="3485059at2759"/>
<dbReference type="PANTHER" id="PTHR38123:SF1">
    <property type="entry name" value="HYDROPHOBIC SURFACE BINDING PROTEIN"/>
    <property type="match status" value="1"/>
</dbReference>
<accession>A0A1L9U5T3</accession>
<proteinExistence type="predicted"/>
<evidence type="ECO:0008006" key="4">
    <source>
        <dbReference type="Google" id="ProtNLM"/>
    </source>
</evidence>
<dbReference type="Pfam" id="PF12296">
    <property type="entry name" value="HsbA"/>
    <property type="match status" value="1"/>
</dbReference>
<evidence type="ECO:0000313" key="3">
    <source>
        <dbReference type="Proteomes" id="UP000184499"/>
    </source>
</evidence>
<dbReference type="RefSeq" id="XP_067474283.1">
    <property type="nucleotide sequence ID" value="XM_067626117.1"/>
</dbReference>
<dbReference type="PANTHER" id="PTHR38123">
    <property type="entry name" value="CELL WALL SERINE-THREONINE-RICH GALACTOMANNOPROTEIN MP1 (AFU_ORTHOLOGUE AFUA_4G03240)"/>
    <property type="match status" value="1"/>
</dbReference>
<keyword evidence="1" id="KW-0732">Signal</keyword>
<dbReference type="GeneID" id="93578605"/>
<feature type="signal peptide" evidence="1">
    <location>
        <begin position="1"/>
        <end position="16"/>
    </location>
</feature>
<dbReference type="EMBL" id="KV878696">
    <property type="protein sequence ID" value="OJJ67034.1"/>
    <property type="molecule type" value="Genomic_DNA"/>
</dbReference>
<dbReference type="GO" id="GO:0005576">
    <property type="term" value="C:extracellular region"/>
    <property type="evidence" value="ECO:0007669"/>
    <property type="project" value="TreeGrafter"/>
</dbReference>
<evidence type="ECO:0000256" key="1">
    <source>
        <dbReference type="SAM" id="SignalP"/>
    </source>
</evidence>
<dbReference type="AlphaFoldDB" id="A0A1L9U5T3"/>
<protein>
    <recommendedName>
        <fullName evidence="4">Hydrophobic surface binding protein A</fullName>
    </recommendedName>
</protein>
<name>A0A1L9U5T3_ASPBC</name>
<feature type="chain" id="PRO_5012973658" description="Hydrophobic surface binding protein A" evidence="1">
    <location>
        <begin position="17"/>
        <end position="176"/>
    </location>
</feature>